<dbReference type="InterPro" id="IPR042099">
    <property type="entry name" value="ANL_N_sf"/>
</dbReference>
<dbReference type="InterPro" id="IPR000873">
    <property type="entry name" value="AMP-dep_synth/lig_dom"/>
</dbReference>
<dbReference type="Proteomes" id="UP000622890">
    <property type="component" value="Unassembled WGS sequence"/>
</dbReference>
<feature type="domain" description="AMP-binding enzyme C-terminal" evidence="2">
    <location>
        <begin position="428"/>
        <end position="503"/>
    </location>
</feature>
<name>A0A934T1H2_9BURK</name>
<dbReference type="AlphaFoldDB" id="A0A934T1H2"/>
<dbReference type="SUPFAM" id="SSF56801">
    <property type="entry name" value="Acetyl-CoA synthetase-like"/>
    <property type="match status" value="1"/>
</dbReference>
<sequence length="529" mass="58465">MDNNLFTHCSAGDLVMSAIERGGDRIAFIQDDRQITYREFGKQLSCFIQALDARGVRKGDIIATLSPNRTEVFIVTAAAYMMGLCVVAINPTSSEDDHVYMMADSGATTLFVDPDMFAARAKAMRQRVPTIRQVMSFGPNDFGEDILEVAAQFSPRALVPQAQQNTLSMMFYTGGTTGKSKGVVHTHRVTVASVLLEMADWDWPGETRFLAMTPISHASGSIILPVLLRSGTFVMNKGFSPEKFFQIVAIHRITATFLVPTMLYVLLDHPELRHAKIDSLELIVYGAAPMNPTRLTEGIRVFGPVFMQLYGQTEVPMAITVLRKKDHDPDRYPHRLMSCGVPVAGNMIRLLDSNDNPVADGDVGEICVRSPLVMARYWNKPEETDQVFRNGWMHTGDLARRDADGFLYIVDRSKDMVITGGFNVYPREVEDVISGHPAVASNAVIGIPDPKWGESVHALVVLRAGQQTTAEEIIEMVKNRKGSVYAPKAVEFVDALPMTGLGKLDKKAMRDRIACQRVQISGKPIDVKA</sequence>
<comment type="caution">
    <text evidence="3">The sequence shown here is derived from an EMBL/GenBank/DDBJ whole genome shotgun (WGS) entry which is preliminary data.</text>
</comment>
<evidence type="ECO:0000259" key="2">
    <source>
        <dbReference type="Pfam" id="PF13193"/>
    </source>
</evidence>
<dbReference type="InterPro" id="IPR025110">
    <property type="entry name" value="AMP-bd_C"/>
</dbReference>
<dbReference type="PANTHER" id="PTHR43767">
    <property type="entry name" value="LONG-CHAIN-FATTY-ACID--COA LIGASE"/>
    <property type="match status" value="1"/>
</dbReference>
<dbReference type="InterPro" id="IPR045851">
    <property type="entry name" value="AMP-bd_C_sf"/>
</dbReference>
<evidence type="ECO:0000259" key="1">
    <source>
        <dbReference type="Pfam" id="PF00501"/>
    </source>
</evidence>
<dbReference type="EMBL" id="JAEPBG010000061">
    <property type="protein sequence ID" value="MBK4739385.1"/>
    <property type="molecule type" value="Genomic_DNA"/>
</dbReference>
<feature type="domain" description="AMP-dependent synthetase/ligase" evidence="1">
    <location>
        <begin position="20"/>
        <end position="378"/>
    </location>
</feature>
<keyword evidence="4" id="KW-1185">Reference proteome</keyword>
<dbReference type="InterPro" id="IPR020845">
    <property type="entry name" value="AMP-binding_CS"/>
</dbReference>
<dbReference type="Gene3D" id="3.30.300.30">
    <property type="match status" value="1"/>
</dbReference>
<evidence type="ECO:0000313" key="3">
    <source>
        <dbReference type="EMBL" id="MBK4739385.1"/>
    </source>
</evidence>
<evidence type="ECO:0000313" key="4">
    <source>
        <dbReference type="Proteomes" id="UP000622890"/>
    </source>
</evidence>
<dbReference type="RefSeq" id="WP_200598749.1">
    <property type="nucleotide sequence ID" value="NZ_JAEPBG010000061.1"/>
</dbReference>
<proteinExistence type="predicted"/>
<dbReference type="GO" id="GO:0016877">
    <property type="term" value="F:ligase activity, forming carbon-sulfur bonds"/>
    <property type="evidence" value="ECO:0007669"/>
    <property type="project" value="UniProtKB-ARBA"/>
</dbReference>
<protein>
    <submittedName>
        <fullName evidence="3">AMP-binding protein</fullName>
    </submittedName>
</protein>
<dbReference type="InterPro" id="IPR050237">
    <property type="entry name" value="ATP-dep_AMP-bd_enzyme"/>
</dbReference>
<dbReference type="Pfam" id="PF00501">
    <property type="entry name" value="AMP-binding"/>
    <property type="match status" value="1"/>
</dbReference>
<dbReference type="PROSITE" id="PS00455">
    <property type="entry name" value="AMP_BINDING"/>
    <property type="match status" value="1"/>
</dbReference>
<gene>
    <name evidence="3" type="ORF">JJB74_32835</name>
</gene>
<dbReference type="Gene3D" id="3.40.50.12780">
    <property type="entry name" value="N-terminal domain of ligase-like"/>
    <property type="match status" value="1"/>
</dbReference>
<accession>A0A934T1H2</accession>
<dbReference type="PANTHER" id="PTHR43767:SF7">
    <property type="entry name" value="MEDIUM_LONG-CHAIN-FATTY-ACID--COA LIGASE FADD8"/>
    <property type="match status" value="1"/>
</dbReference>
<dbReference type="Pfam" id="PF13193">
    <property type="entry name" value="AMP-binding_C"/>
    <property type="match status" value="1"/>
</dbReference>
<organism evidence="3 4">
    <name type="scientific">Noviherbaspirillum pedocola</name>
    <dbReference type="NCBI Taxonomy" id="2801341"/>
    <lineage>
        <taxon>Bacteria</taxon>
        <taxon>Pseudomonadati</taxon>
        <taxon>Pseudomonadota</taxon>
        <taxon>Betaproteobacteria</taxon>
        <taxon>Burkholderiales</taxon>
        <taxon>Oxalobacteraceae</taxon>
        <taxon>Noviherbaspirillum</taxon>
    </lineage>
</organism>
<reference evidence="3" key="1">
    <citation type="submission" date="2021-01" db="EMBL/GenBank/DDBJ databases">
        <title>Genome sequence of strain Noviherbaspirillum sp. DKR-6.</title>
        <authorList>
            <person name="Chaudhary D.K."/>
        </authorList>
    </citation>
    <scope>NUCLEOTIDE SEQUENCE</scope>
    <source>
        <strain evidence="3">DKR-6</strain>
    </source>
</reference>